<dbReference type="EMBL" id="LNIX01000029">
    <property type="protein sequence ID" value="OXA41470.1"/>
    <property type="molecule type" value="Genomic_DNA"/>
</dbReference>
<evidence type="ECO:0000256" key="5">
    <source>
        <dbReference type="PROSITE-ProRule" id="PRU00042"/>
    </source>
</evidence>
<dbReference type="PANTHER" id="PTHR24379:SF121">
    <property type="entry name" value="C2H2-TYPE DOMAIN-CONTAINING PROTEIN"/>
    <property type="match status" value="1"/>
</dbReference>
<dbReference type="PROSITE" id="PS50157">
    <property type="entry name" value="ZINC_FINGER_C2H2_2"/>
    <property type="match status" value="6"/>
</dbReference>
<feature type="compositionally biased region" description="Polar residues" evidence="6">
    <location>
        <begin position="273"/>
        <end position="300"/>
    </location>
</feature>
<keyword evidence="9" id="KW-1185">Reference proteome</keyword>
<gene>
    <name evidence="8" type="ORF">Fcan01_23770</name>
</gene>
<keyword evidence="3 5" id="KW-0863">Zinc-finger</keyword>
<evidence type="ECO:0000313" key="9">
    <source>
        <dbReference type="Proteomes" id="UP000198287"/>
    </source>
</evidence>
<feature type="domain" description="C2H2-type" evidence="7">
    <location>
        <begin position="332"/>
        <end position="359"/>
    </location>
</feature>
<dbReference type="GO" id="GO:0008270">
    <property type="term" value="F:zinc ion binding"/>
    <property type="evidence" value="ECO:0007669"/>
    <property type="project" value="UniProtKB-KW"/>
</dbReference>
<evidence type="ECO:0000259" key="7">
    <source>
        <dbReference type="PROSITE" id="PS50157"/>
    </source>
</evidence>
<dbReference type="GO" id="GO:0003676">
    <property type="term" value="F:nucleic acid binding"/>
    <property type="evidence" value="ECO:0007669"/>
    <property type="project" value="InterPro"/>
</dbReference>
<dbReference type="PANTHER" id="PTHR24379">
    <property type="entry name" value="KRAB AND ZINC FINGER DOMAIN-CONTAINING"/>
    <property type="match status" value="1"/>
</dbReference>
<reference evidence="8 9" key="1">
    <citation type="submission" date="2015-12" db="EMBL/GenBank/DDBJ databases">
        <title>The genome of Folsomia candida.</title>
        <authorList>
            <person name="Faddeeva A."/>
            <person name="Derks M.F."/>
            <person name="Anvar Y."/>
            <person name="Smit S."/>
            <person name="Van Straalen N."/>
            <person name="Roelofs D."/>
        </authorList>
    </citation>
    <scope>NUCLEOTIDE SEQUENCE [LARGE SCALE GENOMIC DNA]</scope>
    <source>
        <strain evidence="8 9">VU population</strain>
        <tissue evidence="8">Whole body</tissue>
    </source>
</reference>
<dbReference type="Gene3D" id="3.30.160.60">
    <property type="entry name" value="Classic Zinc Finger"/>
    <property type="match status" value="2"/>
</dbReference>
<dbReference type="SUPFAM" id="SSF57667">
    <property type="entry name" value="beta-beta-alpha zinc fingers"/>
    <property type="match status" value="2"/>
</dbReference>
<keyword evidence="4" id="KW-0862">Zinc</keyword>
<evidence type="ECO:0000256" key="3">
    <source>
        <dbReference type="ARBA" id="ARBA00022771"/>
    </source>
</evidence>
<evidence type="ECO:0000256" key="6">
    <source>
        <dbReference type="SAM" id="MobiDB-lite"/>
    </source>
</evidence>
<dbReference type="SMART" id="SM00355">
    <property type="entry name" value="ZnF_C2H2"/>
    <property type="match status" value="14"/>
</dbReference>
<dbReference type="SMART" id="SM00451">
    <property type="entry name" value="ZnF_U1"/>
    <property type="match status" value="2"/>
</dbReference>
<evidence type="ECO:0000256" key="4">
    <source>
        <dbReference type="ARBA" id="ARBA00022833"/>
    </source>
</evidence>
<dbReference type="AlphaFoldDB" id="A0A226D8J8"/>
<proteinExistence type="predicted"/>
<evidence type="ECO:0000256" key="2">
    <source>
        <dbReference type="ARBA" id="ARBA00022737"/>
    </source>
</evidence>
<name>A0A226D8J8_FOLCA</name>
<feature type="domain" description="C2H2-type" evidence="7">
    <location>
        <begin position="966"/>
        <end position="994"/>
    </location>
</feature>
<organism evidence="8 9">
    <name type="scientific">Folsomia candida</name>
    <name type="common">Springtail</name>
    <dbReference type="NCBI Taxonomy" id="158441"/>
    <lineage>
        <taxon>Eukaryota</taxon>
        <taxon>Metazoa</taxon>
        <taxon>Ecdysozoa</taxon>
        <taxon>Arthropoda</taxon>
        <taxon>Hexapoda</taxon>
        <taxon>Collembola</taxon>
        <taxon>Entomobryomorpha</taxon>
        <taxon>Isotomoidea</taxon>
        <taxon>Isotomidae</taxon>
        <taxon>Proisotominae</taxon>
        <taxon>Folsomia</taxon>
    </lineage>
</organism>
<dbReference type="InterPro" id="IPR003604">
    <property type="entry name" value="Matrin/U1-like-C_Znf_C2H2"/>
</dbReference>
<feature type="region of interest" description="Disordered" evidence="6">
    <location>
        <begin position="271"/>
        <end position="328"/>
    </location>
</feature>
<feature type="domain" description="C2H2-type" evidence="7">
    <location>
        <begin position="834"/>
        <end position="861"/>
    </location>
</feature>
<comment type="caution">
    <text evidence="8">The sequence shown here is derived from an EMBL/GenBank/DDBJ whole genome shotgun (WGS) entry which is preliminary data.</text>
</comment>
<dbReference type="InterPro" id="IPR036236">
    <property type="entry name" value="Znf_C2H2_sf"/>
</dbReference>
<feature type="domain" description="C2H2-type" evidence="7">
    <location>
        <begin position="895"/>
        <end position="923"/>
    </location>
</feature>
<evidence type="ECO:0000256" key="1">
    <source>
        <dbReference type="ARBA" id="ARBA00022723"/>
    </source>
</evidence>
<evidence type="ECO:0000313" key="8">
    <source>
        <dbReference type="EMBL" id="OXA41470.1"/>
    </source>
</evidence>
<dbReference type="OrthoDB" id="5803930at2759"/>
<sequence>MAEHFQSRKGTGNLLKDLLSSVVLIKKCDYHFPANKDNKKLEISTHPNLGGAASSEILCCFICASYEVEEKLNFLTEVELEILKNVVLFGSAEKKLFQDVAKSVAICETCSSTLQKLVKLRNKILEISICLLTVITRRMEKIEDVGNNNNCGSDVGDDFLSNEMNDFVIHDDLFKVEEAQIECGSVEVSDEYKFIPVEDNLKRENKVTTCYFRHTRGVENSHPVRSTVSPLAVPIPLIKCEKREVVVEEEEDGQVSPRNDVAVELDGHDLSLATPQNTDAHLFNPKTSNPPTFSQSGENISQDRRENPEESQSCKKTAASSKKKCQTSNDIPTCSECGKWFENISRLNRHLKNPWLDQPRSYAVKRKRQTPDDISLSNKTITISIHDYERVEPLHWRESNLGQVKVTTKITILEERKIPSMKIVRLPAIPAAIRATSAITMDLAGSRLWTPESGDQDFKILAGSPIMAGSLIMTCLVRCVPVNNGYNPDRKFKKPAKLRFKMLGDVNKFRHAKIARRRIFTFYTGETELLKCTVCGTECDDLDTLRLHKFSRQQSAKYVCKNLSMTRVSISTCGGRITSQDLRRAAAAEAGGHISIRILINSVKFCKNPPTSAASVPSHSSLVQWTNLVNRKTIHHFCAAMYAPWKGPFINYVTQQGGRGTQNCVTRCDDSPALRYTKILSPPLAALEEEISSLTCTLCCQKFLDVASLTGHRATHLIDYECVVCSQKFDHRSLFESHLRTEKHRFAIKCRRVDDGGQINFVCDLCNDKQPSFPELVQHRKIGHPRRKGEMITCQPCAAVFRGRKNFVAHLRSKKHARNVADNALKGPDEKMEFECDKCDKKFVTRSSFQTHKRIFTCEKCEHRCCSVKGLQAHRKSHGEPKGLLRFIPLDEKPYSCTQCDKRFSRNLYRKLHISSTHQGHRFKCDVCLKEFKLARTLKCHKKKCPKEGSKNLQASDSNSKRKKFWFCDVCEKPVTTRGQILKHVEVVHFQDKTSCPYGCTETQFKTDDEWIHHLEECTSDKITDNSVSCYFCGATFRSQLLRISHHLKVHKTHDCDLCAHKSTTQEALHKHKLSHPEWYPHHCIKCDKKFRSPFHFKHHRTTVCCNDEKTTL</sequence>
<keyword evidence="2" id="KW-0677">Repeat</keyword>
<protein>
    <submittedName>
        <fullName evidence="8">Zinc finger protein 26</fullName>
    </submittedName>
</protein>
<accession>A0A226D8J8</accession>
<feature type="domain" description="C2H2-type" evidence="7">
    <location>
        <begin position="923"/>
        <end position="952"/>
    </location>
</feature>
<dbReference type="PROSITE" id="PS00028">
    <property type="entry name" value="ZINC_FINGER_C2H2_1"/>
    <property type="match status" value="4"/>
</dbReference>
<dbReference type="FunFam" id="3.30.160.60:FF:000100">
    <property type="entry name" value="Zinc finger 45-like"/>
    <property type="match status" value="1"/>
</dbReference>
<dbReference type="Pfam" id="PF00096">
    <property type="entry name" value="zf-C2H2"/>
    <property type="match status" value="1"/>
</dbReference>
<dbReference type="InterPro" id="IPR013087">
    <property type="entry name" value="Znf_C2H2_type"/>
</dbReference>
<dbReference type="Proteomes" id="UP000198287">
    <property type="component" value="Unassembled WGS sequence"/>
</dbReference>
<keyword evidence="1" id="KW-0479">Metal-binding</keyword>
<feature type="domain" description="C2H2-type" evidence="7">
    <location>
        <begin position="720"/>
        <end position="744"/>
    </location>
</feature>